<accession>A0A4Y7PMP7</accession>
<evidence type="ECO:0000256" key="1">
    <source>
        <dbReference type="SAM" id="MobiDB-lite"/>
    </source>
</evidence>
<organism evidence="3 4">
    <name type="scientific">Rickenella mellea</name>
    <dbReference type="NCBI Taxonomy" id="50990"/>
    <lineage>
        <taxon>Eukaryota</taxon>
        <taxon>Fungi</taxon>
        <taxon>Dikarya</taxon>
        <taxon>Basidiomycota</taxon>
        <taxon>Agaricomycotina</taxon>
        <taxon>Agaricomycetes</taxon>
        <taxon>Hymenochaetales</taxon>
        <taxon>Rickenellaceae</taxon>
        <taxon>Rickenella</taxon>
    </lineage>
</organism>
<dbReference type="OrthoDB" id="2149224at2759"/>
<dbReference type="GO" id="GO:0032065">
    <property type="term" value="P:maintenance of protein location in cell cortex"/>
    <property type="evidence" value="ECO:0007669"/>
    <property type="project" value="InterPro"/>
</dbReference>
<feature type="compositionally biased region" description="Low complexity" evidence="1">
    <location>
        <begin position="69"/>
        <end position="84"/>
    </location>
</feature>
<evidence type="ECO:0000313" key="3">
    <source>
        <dbReference type="EMBL" id="TDL16687.1"/>
    </source>
</evidence>
<protein>
    <recommendedName>
        <fullName evidence="2">Pleckstrin homology domain-containing protein</fullName>
    </recommendedName>
</protein>
<proteinExistence type="predicted"/>
<keyword evidence="4" id="KW-1185">Reference proteome</keyword>
<dbReference type="InterPro" id="IPR024774">
    <property type="entry name" value="PH_dom-Mcp5-type"/>
</dbReference>
<dbReference type="STRING" id="50990.A0A4Y7PMP7"/>
<dbReference type="Proteomes" id="UP000294933">
    <property type="component" value="Unassembled WGS sequence"/>
</dbReference>
<dbReference type="PANTHER" id="PTHR28190:SF1">
    <property type="entry name" value="NUCLEAR MIGRATION PROTEIN NUM1"/>
    <property type="match status" value="1"/>
</dbReference>
<reference evidence="3 4" key="1">
    <citation type="submission" date="2018-06" db="EMBL/GenBank/DDBJ databases">
        <title>A transcriptomic atlas of mushroom development highlights an independent origin of complex multicellularity.</title>
        <authorList>
            <consortium name="DOE Joint Genome Institute"/>
            <person name="Krizsan K."/>
            <person name="Almasi E."/>
            <person name="Merenyi Z."/>
            <person name="Sahu N."/>
            <person name="Viragh M."/>
            <person name="Koszo T."/>
            <person name="Mondo S."/>
            <person name="Kiss B."/>
            <person name="Balint B."/>
            <person name="Kues U."/>
            <person name="Barry K."/>
            <person name="Hegedus J.C."/>
            <person name="Henrissat B."/>
            <person name="Johnson J."/>
            <person name="Lipzen A."/>
            <person name="Ohm R."/>
            <person name="Nagy I."/>
            <person name="Pangilinan J."/>
            <person name="Yan J."/>
            <person name="Xiong Y."/>
            <person name="Grigoriev I.V."/>
            <person name="Hibbett D.S."/>
            <person name="Nagy L.G."/>
        </authorList>
    </citation>
    <scope>NUCLEOTIDE SEQUENCE [LARGE SCALE GENOMIC DNA]</scope>
    <source>
        <strain evidence="3 4">SZMC22713</strain>
    </source>
</reference>
<feature type="region of interest" description="Disordered" evidence="1">
    <location>
        <begin position="68"/>
        <end position="88"/>
    </location>
</feature>
<dbReference type="GO" id="GO:0005543">
    <property type="term" value="F:phospholipid binding"/>
    <property type="evidence" value="ECO:0007669"/>
    <property type="project" value="InterPro"/>
</dbReference>
<sequence length="151" mass="16849">MSPGLYHYSVVIATPQREMKITAPTKGRHDIWLNALQYLLAHLTPVPSCLLVPPMRSAMTTDSWNITPRGQRSQSQLSVVGSVSKRSGTPAAEYLRWADDRGSSTILGEHGFEHVPGAGADDDDDDLDFEIRVSYRIRSWVRRSGERQSVL</sequence>
<dbReference type="GO" id="GO:0005739">
    <property type="term" value="C:mitochondrion"/>
    <property type="evidence" value="ECO:0007669"/>
    <property type="project" value="TreeGrafter"/>
</dbReference>
<feature type="domain" description="Pleckstrin homology" evidence="2">
    <location>
        <begin position="3"/>
        <end position="41"/>
    </location>
</feature>
<name>A0A4Y7PMP7_9AGAM</name>
<gene>
    <name evidence="3" type="ORF">BD410DRAFT_844201</name>
</gene>
<dbReference type="GO" id="GO:0000226">
    <property type="term" value="P:microtubule cytoskeleton organization"/>
    <property type="evidence" value="ECO:0007669"/>
    <property type="project" value="TreeGrafter"/>
</dbReference>
<evidence type="ECO:0000259" key="2">
    <source>
        <dbReference type="Pfam" id="PF12814"/>
    </source>
</evidence>
<dbReference type="PANTHER" id="PTHR28190">
    <property type="entry name" value="NUCLEAR MIGRATION PROTEIN NUM1"/>
    <property type="match status" value="1"/>
</dbReference>
<dbReference type="GO" id="GO:0015631">
    <property type="term" value="F:tubulin binding"/>
    <property type="evidence" value="ECO:0007669"/>
    <property type="project" value="TreeGrafter"/>
</dbReference>
<evidence type="ECO:0000313" key="4">
    <source>
        <dbReference type="Proteomes" id="UP000294933"/>
    </source>
</evidence>
<dbReference type="Pfam" id="PF12814">
    <property type="entry name" value="Mcp5_PH"/>
    <property type="match status" value="1"/>
</dbReference>
<dbReference type="AlphaFoldDB" id="A0A4Y7PMP7"/>
<dbReference type="GO" id="GO:0005938">
    <property type="term" value="C:cell cortex"/>
    <property type="evidence" value="ECO:0007669"/>
    <property type="project" value="InterPro"/>
</dbReference>
<dbReference type="InterPro" id="IPR053005">
    <property type="entry name" value="Nuclear_Pos-Cytoskel_Interact"/>
</dbReference>
<dbReference type="VEuPathDB" id="FungiDB:BD410DRAFT_844201"/>
<dbReference type="EMBL" id="ML170237">
    <property type="protein sequence ID" value="TDL16687.1"/>
    <property type="molecule type" value="Genomic_DNA"/>
</dbReference>